<proteinExistence type="predicted"/>
<feature type="compositionally biased region" description="Low complexity" evidence="3">
    <location>
        <begin position="997"/>
        <end position="1044"/>
    </location>
</feature>
<feature type="region of interest" description="Disordered" evidence="3">
    <location>
        <begin position="488"/>
        <end position="592"/>
    </location>
</feature>
<dbReference type="Gene3D" id="2.30.29.30">
    <property type="entry name" value="Pleckstrin-homology domain (PH domain)/Phosphotyrosine-binding domain (PTB)"/>
    <property type="match status" value="1"/>
</dbReference>
<dbReference type="InterPro" id="IPR053074">
    <property type="entry name" value="NPC_Nucleoporin"/>
</dbReference>
<keyword evidence="2" id="KW-0539">Nucleus</keyword>
<evidence type="ECO:0000313" key="6">
    <source>
        <dbReference type="Proteomes" id="UP000034841"/>
    </source>
</evidence>
<feature type="compositionally biased region" description="Polar residues" evidence="3">
    <location>
        <begin position="801"/>
        <end position="813"/>
    </location>
</feature>
<sequence>MDLNTTPRARPALKFANRVYTSTPNSSSKRLSTFQSSSRKAARFDDSTLSHGAGNIFRASTLSAAATPSSSRFEPTIPNSTLKKSFSTFVVSATPKTQRVYRETVAKFTPRGMAAHSAPKELFDMRIPSPPLELNGEELTKRVPRDMERKGTVYADQYLGHVVPREFDDLQRRQFFCILDLRRLKYAANEVFAKKDWKLNIINFAKEFEKSRSLILLRYGLYEFQNVKPSDDVLRRWKISHGLPVEDEDEQTPVKSSATGSKRKAEDDIAPEKSNSTTTANGSKRHIYEDDEATSKRKADASEEQPRKILKPSTSTPSATRALFEKIASKTATTESTEKEPAAGSSSLFESTVSKPASNPFSKTVTSDTKNDSSSVTVDDDGEFEPGKGAEAEKVCETQVAEKPFMASSASQKLNKGYDQNGAPTNSALAPAEKPTVKKTWTPDTPIKFAPAAAAATSSSSSLFGSSTPAAATPTAASLFGQKPAATAPIAASSTSLFGAKKSEEKKDEEPEKPKSIDAPVAPLFGAKPAETTPKSLFGSTPAAASTTSSLFGSKVDTPSTTATSSLFGAGSSVPDVNLSKPETTAPAPAASTTSLFGGVAAKPSLTSSATTPNLFGGVSSAKPVESSSALAKVETPSLPSSTSVPSLFGAAKSDGPGSSILDTKTSKPVDTPKPLFGNTPAATPATSGGALFGSTASVPASTSLFGSSKPSLAPPATFDFSGAAKTASSDSKPLFGGNPIEGSPMKQDSPVKRSLGDDSMQQDSPPASKKLFGAAAPSTASAFSFGAAPATTTPSATFNFGASQTTGTNSQPSTGGSGLFGGSSGFSFGSGSNGGASTNSSFTNPFSQASATTSAAAPAAPTFNFGAASSTSTPTTSFQFGGSSSQDTNESSGGNMFSFNASSAKPNSTRATTPLPPGKRPTLVPKSLRGRSNSPAVSQGNTSSLPNPFANGPGANTGASFNFGANDTNGNKPTPQFQFGNSTPANDASKEVDSNGGTTPSATATTTTKLTGTAEVPAVTTTTATTETTSASATAAPTETKTTQPKSLFGSVGTAATSAFLPATAISTPETATPLASTPAAGTDDAEAPQEQINLTEGGPGEEEEEVVYEVRAKMLLFVKDEDAKSPWSTQGVGPLRVLKHKVKGTVRMLLRREPSGHVAFNRALLSGSNYEATGKTVKLITTSATGSGFETWIATVKTPEAAKALAEALETHKVAAAKKD</sequence>
<comment type="caution">
    <text evidence="5">The sequence shown here is derived from an EMBL/GenBank/DDBJ whole genome shotgun (WGS) entry which is preliminary data.</text>
</comment>
<evidence type="ECO:0000256" key="1">
    <source>
        <dbReference type="ARBA" id="ARBA00004567"/>
    </source>
</evidence>
<organism evidence="5 6">
    <name type="scientific">Ceratocystis fimbriata f. sp. platani</name>
    <dbReference type="NCBI Taxonomy" id="88771"/>
    <lineage>
        <taxon>Eukaryota</taxon>
        <taxon>Fungi</taxon>
        <taxon>Dikarya</taxon>
        <taxon>Ascomycota</taxon>
        <taxon>Pezizomycotina</taxon>
        <taxon>Sordariomycetes</taxon>
        <taxon>Hypocreomycetidae</taxon>
        <taxon>Microascales</taxon>
        <taxon>Ceratocystidaceae</taxon>
        <taxon>Ceratocystis</taxon>
    </lineage>
</organism>
<dbReference type="PROSITE" id="PS50196">
    <property type="entry name" value="RANBD1"/>
    <property type="match status" value="1"/>
</dbReference>
<evidence type="ECO:0000256" key="2">
    <source>
        <dbReference type="ARBA" id="ARBA00023132"/>
    </source>
</evidence>
<keyword evidence="2" id="KW-0811">Translocation</keyword>
<gene>
    <name evidence="5" type="ORF">CFO_g2983</name>
</gene>
<feature type="compositionally biased region" description="Polar residues" evidence="3">
    <location>
        <begin position="273"/>
        <end position="282"/>
    </location>
</feature>
<dbReference type="EMBL" id="LBBL01000143">
    <property type="protein sequence ID" value="KKF94678.1"/>
    <property type="molecule type" value="Genomic_DNA"/>
</dbReference>
<keyword evidence="6" id="KW-1185">Reference proteome</keyword>
<keyword evidence="2" id="KW-0653">Protein transport</keyword>
<dbReference type="InterPro" id="IPR011993">
    <property type="entry name" value="PH-like_dom_sf"/>
</dbReference>
<keyword evidence="2" id="KW-0906">Nuclear pore complex</keyword>
<dbReference type="PANTHER" id="PTHR38697">
    <property type="entry name" value="NUCLEAR PORE COMPLEX PROTEIN SIMILAR TO S. CEREVISIAE NUP2 (EUROFUNG)"/>
    <property type="match status" value="1"/>
</dbReference>
<dbReference type="OrthoDB" id="185618at2759"/>
<reference evidence="5 6" key="1">
    <citation type="submission" date="2015-04" db="EMBL/GenBank/DDBJ databases">
        <title>Genome sequence of Ceratocystis platani, a major pathogen of plane trees.</title>
        <authorList>
            <person name="Belbahri L."/>
        </authorList>
    </citation>
    <scope>NUCLEOTIDE SEQUENCE [LARGE SCALE GENOMIC DNA]</scope>
    <source>
        <strain evidence="5 6">CFO</strain>
    </source>
</reference>
<keyword evidence="2" id="KW-0813">Transport</keyword>
<feature type="compositionally biased region" description="Polar residues" evidence="3">
    <location>
        <begin position="931"/>
        <end position="947"/>
    </location>
</feature>
<protein>
    <submittedName>
        <fullName evidence="5">Ran GTPase-activating protein (Ran-binding protein)</fullName>
    </submittedName>
</protein>
<feature type="compositionally biased region" description="Basic and acidic residues" evidence="3">
    <location>
        <begin position="293"/>
        <end position="307"/>
    </location>
</feature>
<evidence type="ECO:0000259" key="4">
    <source>
        <dbReference type="PROSITE" id="PS50196"/>
    </source>
</evidence>
<feature type="compositionally biased region" description="Low complexity" evidence="3">
    <location>
        <begin position="826"/>
        <end position="887"/>
    </location>
</feature>
<name>A0A0F8BQ66_CERFI</name>
<dbReference type="Pfam" id="PF00638">
    <property type="entry name" value="Ran_BP1"/>
    <property type="match status" value="1"/>
</dbReference>
<feature type="compositionally biased region" description="Polar residues" evidence="3">
    <location>
        <begin position="888"/>
        <end position="913"/>
    </location>
</feature>
<dbReference type="InterPro" id="IPR000156">
    <property type="entry name" value="Ran_bind_dom"/>
</dbReference>
<feature type="region of interest" description="Disordered" evidence="3">
    <location>
        <begin position="716"/>
        <end position="774"/>
    </location>
</feature>
<evidence type="ECO:0000256" key="3">
    <source>
        <dbReference type="SAM" id="MobiDB-lite"/>
    </source>
</evidence>
<dbReference type="SMART" id="SM00160">
    <property type="entry name" value="RanBD"/>
    <property type="match status" value="1"/>
</dbReference>
<dbReference type="AlphaFoldDB" id="A0A0F8BQ66"/>
<dbReference type="InterPro" id="IPR025574">
    <property type="entry name" value="Nucleoporin_FG_rpt"/>
</dbReference>
<dbReference type="Pfam" id="PF13634">
    <property type="entry name" value="Nucleoporin_FG"/>
    <property type="match status" value="4"/>
</dbReference>
<feature type="compositionally biased region" description="Gly residues" evidence="3">
    <location>
        <begin position="816"/>
        <end position="825"/>
    </location>
</feature>
<feature type="region of interest" description="Disordered" evidence="3">
    <location>
        <begin position="245"/>
        <end position="444"/>
    </location>
</feature>
<comment type="subcellular location">
    <subcellularLocation>
        <location evidence="1">Nucleus</location>
        <location evidence="1">Nuclear pore complex</location>
    </subcellularLocation>
</comment>
<feature type="compositionally biased region" description="Basic and acidic residues" evidence="3">
    <location>
        <begin position="501"/>
        <end position="516"/>
    </location>
</feature>
<feature type="region of interest" description="Disordered" evidence="3">
    <location>
        <begin position="795"/>
        <end position="1050"/>
    </location>
</feature>
<feature type="compositionally biased region" description="Low complexity" evidence="3">
    <location>
        <begin position="636"/>
        <end position="648"/>
    </location>
</feature>
<keyword evidence="2" id="KW-0509">mRNA transport</keyword>
<feature type="compositionally biased region" description="Polar residues" evidence="3">
    <location>
        <begin position="958"/>
        <end position="987"/>
    </location>
</feature>
<dbReference type="GO" id="GO:0005643">
    <property type="term" value="C:nuclear pore"/>
    <property type="evidence" value="ECO:0007669"/>
    <property type="project" value="UniProtKB-SubCell"/>
</dbReference>
<feature type="compositionally biased region" description="Basic and acidic residues" evidence="3">
    <location>
        <begin position="385"/>
        <end position="396"/>
    </location>
</feature>
<dbReference type="PANTHER" id="PTHR38697:SF1">
    <property type="entry name" value="NUCLEAR PORE COMPLEX PROTEIN SIMILAR TO S. CEREVISIAE NUP2 (EUROFUNG)"/>
    <property type="match status" value="1"/>
</dbReference>
<feature type="compositionally biased region" description="Polar residues" evidence="3">
    <location>
        <begin position="344"/>
        <end position="377"/>
    </location>
</feature>
<feature type="region of interest" description="Disordered" evidence="3">
    <location>
        <begin position="627"/>
        <end position="694"/>
    </location>
</feature>
<evidence type="ECO:0000313" key="5">
    <source>
        <dbReference type="EMBL" id="KKF94678.1"/>
    </source>
</evidence>
<feature type="domain" description="RanBD1" evidence="4">
    <location>
        <begin position="1072"/>
        <end position="1173"/>
    </location>
</feature>
<dbReference type="Proteomes" id="UP000034841">
    <property type="component" value="Unassembled WGS sequence"/>
</dbReference>
<dbReference type="SUPFAM" id="SSF50729">
    <property type="entry name" value="PH domain-like"/>
    <property type="match status" value="1"/>
</dbReference>
<accession>A0A0F8BQ66</accession>
<feature type="compositionally biased region" description="Polar residues" evidence="3">
    <location>
        <begin position="557"/>
        <end position="567"/>
    </location>
</feature>
<feature type="compositionally biased region" description="Low complexity" evidence="3">
    <location>
        <begin position="540"/>
        <end position="550"/>
    </location>
</feature>